<evidence type="ECO:0000313" key="2">
    <source>
        <dbReference type="EMBL" id="CAE1228932.1"/>
    </source>
</evidence>
<keyword evidence="1" id="KW-1133">Transmembrane helix</keyword>
<keyword evidence="1" id="KW-0472">Membrane</keyword>
<keyword evidence="1" id="KW-0812">Transmembrane</keyword>
<name>A0A812BI53_ACAPH</name>
<feature type="transmembrane region" description="Helical" evidence="1">
    <location>
        <begin position="214"/>
        <end position="233"/>
    </location>
</feature>
<dbReference type="Proteomes" id="UP000597762">
    <property type="component" value="Unassembled WGS sequence"/>
</dbReference>
<feature type="transmembrane region" description="Helical" evidence="1">
    <location>
        <begin position="171"/>
        <end position="193"/>
    </location>
</feature>
<dbReference type="AlphaFoldDB" id="A0A812BI53"/>
<sequence>MCFYSFIMPLIVSLVFLSLPSSLATLFNLLPFLNVSQYNMALLCLIYSLYAKKKKKQILPDFLFLCLQCSLFFTFPFFLCYISTHLYFVSSNALPSFLYLGHDWCCLPVLVSQRHMTYSFSYRLCSFFLCAKTLFLLLLEHFCLPILISHFLLLPIPVPFFFFNYPPLSLSFYFLYISFIYTFLVCLPTLTPLSIFSLFPRFSTLSSSTFSHPFVVFYPFFFLSPCLFCLPPVQLCSPPPLLNNYPHIRTSPSPSLHEPYNKLPNIPLPFTNPTTFHF</sequence>
<organism evidence="2 3">
    <name type="scientific">Acanthosepion pharaonis</name>
    <name type="common">Pharaoh cuttlefish</name>
    <name type="synonym">Sepia pharaonis</name>
    <dbReference type="NCBI Taxonomy" id="158019"/>
    <lineage>
        <taxon>Eukaryota</taxon>
        <taxon>Metazoa</taxon>
        <taxon>Spiralia</taxon>
        <taxon>Lophotrochozoa</taxon>
        <taxon>Mollusca</taxon>
        <taxon>Cephalopoda</taxon>
        <taxon>Coleoidea</taxon>
        <taxon>Decapodiformes</taxon>
        <taxon>Sepiida</taxon>
        <taxon>Sepiina</taxon>
        <taxon>Sepiidae</taxon>
        <taxon>Acanthosepion</taxon>
    </lineage>
</organism>
<keyword evidence="3" id="KW-1185">Reference proteome</keyword>
<feature type="transmembrane region" description="Helical" evidence="1">
    <location>
        <begin position="62"/>
        <end position="88"/>
    </location>
</feature>
<feature type="transmembrane region" description="Helical" evidence="1">
    <location>
        <begin position="34"/>
        <end position="50"/>
    </location>
</feature>
<protein>
    <submittedName>
        <fullName evidence="2">Uncharacterized protein</fullName>
    </submittedName>
</protein>
<accession>A0A812BI53</accession>
<evidence type="ECO:0000256" key="1">
    <source>
        <dbReference type="SAM" id="Phobius"/>
    </source>
</evidence>
<reference evidence="2" key="1">
    <citation type="submission" date="2021-01" db="EMBL/GenBank/DDBJ databases">
        <authorList>
            <person name="Li R."/>
            <person name="Bekaert M."/>
        </authorList>
    </citation>
    <scope>NUCLEOTIDE SEQUENCE</scope>
    <source>
        <strain evidence="2">Farmed</strain>
    </source>
</reference>
<dbReference type="EMBL" id="CAHIKZ030000603">
    <property type="protein sequence ID" value="CAE1228932.1"/>
    <property type="molecule type" value="Genomic_DNA"/>
</dbReference>
<feature type="transmembrane region" description="Helical" evidence="1">
    <location>
        <begin position="146"/>
        <end position="165"/>
    </location>
</feature>
<proteinExistence type="predicted"/>
<evidence type="ECO:0000313" key="3">
    <source>
        <dbReference type="Proteomes" id="UP000597762"/>
    </source>
</evidence>
<comment type="caution">
    <text evidence="2">The sequence shown here is derived from an EMBL/GenBank/DDBJ whole genome shotgun (WGS) entry which is preliminary data.</text>
</comment>
<feature type="transmembrane region" description="Helical" evidence="1">
    <location>
        <begin position="120"/>
        <end position="139"/>
    </location>
</feature>
<gene>
    <name evidence="2" type="ORF">SPHA_17044</name>
</gene>